<dbReference type="SMART" id="SM00954">
    <property type="entry name" value="RelA_SpoT"/>
    <property type="match status" value="1"/>
</dbReference>
<dbReference type="SUPFAM" id="SSF81301">
    <property type="entry name" value="Nucleotidyltransferase"/>
    <property type="match status" value="1"/>
</dbReference>
<evidence type="ECO:0000313" key="2">
    <source>
        <dbReference type="EMBL" id="MEE8658504.1"/>
    </source>
</evidence>
<organism evidence="2 3">
    <name type="scientific">Sorlinia euscelidii</name>
    <dbReference type="NCBI Taxonomy" id="3081148"/>
    <lineage>
        <taxon>Bacteria</taxon>
        <taxon>Pseudomonadati</taxon>
        <taxon>Pseudomonadota</taxon>
        <taxon>Alphaproteobacteria</taxon>
        <taxon>Acetobacterales</taxon>
        <taxon>Acetobacteraceae</taxon>
        <taxon>Sorlinia</taxon>
    </lineage>
</organism>
<dbReference type="Pfam" id="PF04607">
    <property type="entry name" value="RelA_SpoT"/>
    <property type="match status" value="1"/>
</dbReference>
<dbReference type="EMBL" id="JAWJZY010000002">
    <property type="protein sequence ID" value="MEE8658504.1"/>
    <property type="molecule type" value="Genomic_DNA"/>
</dbReference>
<comment type="caution">
    <text evidence="2">The sequence shown here is derived from an EMBL/GenBank/DDBJ whole genome shotgun (WGS) entry which is preliminary data.</text>
</comment>
<dbReference type="InterPro" id="IPR007685">
    <property type="entry name" value="RelA_SpoT"/>
</dbReference>
<evidence type="ECO:0000313" key="3">
    <source>
        <dbReference type="Proteomes" id="UP001312908"/>
    </source>
</evidence>
<name>A0ABU7U0U9_9PROT</name>
<keyword evidence="3" id="KW-1185">Reference proteome</keyword>
<dbReference type="PANTHER" id="PTHR47837:SF1">
    <property type="entry name" value="GTP PYROPHOSPHOKINASE YJBM"/>
    <property type="match status" value="1"/>
</dbReference>
<gene>
    <name evidence="2" type="ORF">DOFOFD_05720</name>
</gene>
<dbReference type="RefSeq" id="WP_394819424.1">
    <property type="nucleotide sequence ID" value="NZ_JAWJZY010000002.1"/>
</dbReference>
<dbReference type="InterPro" id="IPR052366">
    <property type="entry name" value="GTP_Pyrophosphokinase"/>
</dbReference>
<dbReference type="PANTHER" id="PTHR47837">
    <property type="entry name" value="GTP PYROPHOSPHOKINASE YJBM"/>
    <property type="match status" value="1"/>
</dbReference>
<protein>
    <recommendedName>
        <fullName evidence="1">RelA/SpoT domain-containing protein</fullName>
    </recommendedName>
</protein>
<dbReference type="CDD" id="cd05399">
    <property type="entry name" value="NT_Rel-Spo_like"/>
    <property type="match status" value="1"/>
</dbReference>
<reference evidence="2 3" key="1">
    <citation type="submission" date="2023-10" db="EMBL/GenBank/DDBJ databases">
        <title>Sorlinia euscelidii gen. nov., sp. nov., an acetic acid bacteria isolated from the gut of Euscelidius variegatus emitter.</title>
        <authorList>
            <person name="Michoud G."/>
            <person name="Marasco R."/>
            <person name="Seferji K."/>
            <person name="Gonella E."/>
            <person name="Garuglieri E."/>
            <person name="Alma A."/>
            <person name="Mapelli F."/>
            <person name="Borin S."/>
            <person name="Daffonchio D."/>
            <person name="Crotti E."/>
        </authorList>
    </citation>
    <scope>NUCLEOTIDE SEQUENCE [LARGE SCALE GENOMIC DNA]</scope>
    <source>
        <strain evidence="2 3">EV16P</strain>
    </source>
</reference>
<proteinExistence type="predicted"/>
<dbReference type="InterPro" id="IPR043519">
    <property type="entry name" value="NT_sf"/>
</dbReference>
<evidence type="ECO:0000259" key="1">
    <source>
        <dbReference type="SMART" id="SM00954"/>
    </source>
</evidence>
<sequence>MLLDIPSLQMSSDDRCHLESERSFAMADYTKCEFSSEEINGAGDVLASRPSWTEDNDALIRSAFNVAYSWRDAHIFPMRSVHGSVSSVCSKLGVKAVSGARVKRMPTIYEKLPRVGISLYDLQDLVGCRFIFEHSDDLDRVRAHLKNEYSCLIDRENDYIKRPKKATGYRSHHMIFRFARDDQPQYNDYRVEVQLRTRIQHAWSTAVEAIGLYRSESLKSSQGDGEWLEFLRLISSEMALMEGKPPVKDGFERANRIERIRQLYRELNAGVTLNGIKRMADGITVPPEQKRDVEAYLLIFDIGRKEFDLRPFRGFLPASTQYRELEMDLLKNKLSQQNVVLIEAKKLDNIKRAFPNYFSDIAMFDKLLDGIIDGRSEETYKRVISQAPVNVYRQTPIDPGWMRKAHVPRPVSRSDK</sequence>
<accession>A0ABU7U0U9</accession>
<feature type="domain" description="RelA/SpoT" evidence="1">
    <location>
        <begin position="100"/>
        <end position="218"/>
    </location>
</feature>
<dbReference type="Gene3D" id="3.30.460.10">
    <property type="entry name" value="Beta Polymerase, domain 2"/>
    <property type="match status" value="1"/>
</dbReference>
<dbReference type="Proteomes" id="UP001312908">
    <property type="component" value="Unassembled WGS sequence"/>
</dbReference>